<sequence>MDTVLTVKWRLIVARGLLAVVIGLLLIAWPDLSLVTAIVLFGSYALADGLITIFISFTRRSEDRWIPLVLGWVGILIAVFILAWPDKTTALLLWTAAAWALTSGIGYMVLAYRSKGEGASMSLFGAIGLITVVLALLLAVRPDAPFATVATTFGVFAVAWGVLSVVLGVRLRDIVAQLRRGEVSHPEQMP</sequence>
<dbReference type="RefSeq" id="WP_213170907.1">
    <property type="nucleotide sequence ID" value="NZ_CP070496.1"/>
</dbReference>
<feature type="transmembrane region" description="Helical" evidence="1">
    <location>
        <begin position="12"/>
        <end position="29"/>
    </location>
</feature>
<keyword evidence="1" id="KW-1133">Transmembrane helix</keyword>
<organism evidence="2 3">
    <name type="scientific">Natronoglycomyces albus</name>
    <dbReference type="NCBI Taxonomy" id="2811108"/>
    <lineage>
        <taxon>Bacteria</taxon>
        <taxon>Bacillati</taxon>
        <taxon>Actinomycetota</taxon>
        <taxon>Actinomycetes</taxon>
        <taxon>Glycomycetales</taxon>
        <taxon>Glycomycetaceae</taxon>
        <taxon>Natronoglycomyces</taxon>
    </lineage>
</organism>
<name>A0A895XQS5_9ACTN</name>
<dbReference type="InterPro" id="IPR005325">
    <property type="entry name" value="DUF308_memb"/>
</dbReference>
<feature type="transmembrane region" description="Helical" evidence="1">
    <location>
        <begin position="122"/>
        <end position="140"/>
    </location>
</feature>
<protein>
    <submittedName>
        <fullName evidence="2">DUF308 domain-containing protein</fullName>
    </submittedName>
</protein>
<evidence type="ECO:0000256" key="1">
    <source>
        <dbReference type="SAM" id="Phobius"/>
    </source>
</evidence>
<feature type="transmembrane region" description="Helical" evidence="1">
    <location>
        <begin position="65"/>
        <end position="85"/>
    </location>
</feature>
<dbReference type="Proteomes" id="UP000662939">
    <property type="component" value="Chromosome"/>
</dbReference>
<evidence type="ECO:0000313" key="3">
    <source>
        <dbReference type="Proteomes" id="UP000662939"/>
    </source>
</evidence>
<dbReference type="PANTHER" id="PTHR34989:SF1">
    <property type="entry name" value="PROTEIN HDED"/>
    <property type="match status" value="1"/>
</dbReference>
<keyword evidence="1" id="KW-0472">Membrane</keyword>
<gene>
    <name evidence="2" type="ORF">JQS30_14240</name>
</gene>
<keyword evidence="3" id="KW-1185">Reference proteome</keyword>
<dbReference type="AlphaFoldDB" id="A0A895XQS5"/>
<keyword evidence="1" id="KW-0812">Transmembrane</keyword>
<dbReference type="PANTHER" id="PTHR34989">
    <property type="entry name" value="PROTEIN HDED"/>
    <property type="match status" value="1"/>
</dbReference>
<feature type="transmembrane region" description="Helical" evidence="1">
    <location>
        <begin position="146"/>
        <end position="169"/>
    </location>
</feature>
<dbReference type="EMBL" id="CP070496">
    <property type="protein sequence ID" value="QSB04906.1"/>
    <property type="molecule type" value="Genomic_DNA"/>
</dbReference>
<feature type="transmembrane region" description="Helical" evidence="1">
    <location>
        <begin position="91"/>
        <end position="110"/>
    </location>
</feature>
<dbReference type="KEGG" id="nav:JQS30_14240"/>
<dbReference type="InterPro" id="IPR052712">
    <property type="entry name" value="Acid_resist_chaperone_HdeD"/>
</dbReference>
<dbReference type="GO" id="GO:0005886">
    <property type="term" value="C:plasma membrane"/>
    <property type="evidence" value="ECO:0007669"/>
    <property type="project" value="TreeGrafter"/>
</dbReference>
<accession>A0A895XQS5</accession>
<reference evidence="2" key="1">
    <citation type="submission" date="2021-02" db="EMBL/GenBank/DDBJ databases">
        <title>Natronoglycomyces albus gen. nov., sp. nov, a haloalkaliphilic actinobacterium from a soda solonchak soil.</title>
        <authorList>
            <person name="Sorokin D.Y."/>
            <person name="Khijniak T.V."/>
            <person name="Zakharycheva A.P."/>
            <person name="Boueva O.V."/>
            <person name="Ariskina E.V."/>
            <person name="Hahnke R.L."/>
            <person name="Bunk B."/>
            <person name="Sproer C."/>
            <person name="Schumann P."/>
            <person name="Evtushenko L.I."/>
            <person name="Kublanov I.V."/>
        </authorList>
    </citation>
    <scope>NUCLEOTIDE SEQUENCE</scope>
    <source>
        <strain evidence="2">DSM 106290</strain>
    </source>
</reference>
<dbReference type="Pfam" id="PF03729">
    <property type="entry name" value="DUF308"/>
    <property type="match status" value="2"/>
</dbReference>
<proteinExistence type="predicted"/>
<feature type="transmembrane region" description="Helical" evidence="1">
    <location>
        <begin position="35"/>
        <end position="58"/>
    </location>
</feature>
<evidence type="ECO:0000313" key="2">
    <source>
        <dbReference type="EMBL" id="QSB04906.1"/>
    </source>
</evidence>